<name>A0A671RFV3_9TELE</name>
<dbReference type="Proteomes" id="UP000472260">
    <property type="component" value="Unassembled WGS sequence"/>
</dbReference>
<feature type="compositionally biased region" description="Basic and acidic residues" evidence="1">
    <location>
        <begin position="120"/>
        <end position="134"/>
    </location>
</feature>
<dbReference type="InterPro" id="IPR042313">
    <property type="entry name" value="RELL2"/>
</dbReference>
<sequence>RFRQESRLNTKKETATKYSITNMEAFKEMLVSQNVREHHDPRLRHKDSVSGLPLHHHTVHLGGEISSCVHCLQEPRTMFSVGRFRVTRMEKRNSLQGSMNLPVPKLGNTSNDTTLSDSRTCSKDTSKKPPEDYNIRNMFGDGKVPNLGKRKKSVTLLGFYKAGNPAESKAGQKVFVEDKEESSTTNHLSECCSSGAPSPTETTLDENSNKTSGNQLQETLRESGPENQKTDEATLNVDSQDKIRTNTLGIVGDGSNSCSRFSVRTVEETITTPAAAADNRDDVMKHNDLKPGQASQESTDTQQ</sequence>
<feature type="compositionally biased region" description="Basic and acidic residues" evidence="1">
    <location>
        <begin position="278"/>
        <end position="289"/>
    </location>
</feature>
<feature type="region of interest" description="Disordered" evidence="1">
    <location>
        <begin position="96"/>
        <end position="139"/>
    </location>
</feature>
<organism evidence="2 3">
    <name type="scientific">Sinocyclocheilus anshuiensis</name>
    <dbReference type="NCBI Taxonomy" id="1608454"/>
    <lineage>
        <taxon>Eukaryota</taxon>
        <taxon>Metazoa</taxon>
        <taxon>Chordata</taxon>
        <taxon>Craniata</taxon>
        <taxon>Vertebrata</taxon>
        <taxon>Euteleostomi</taxon>
        <taxon>Actinopterygii</taxon>
        <taxon>Neopterygii</taxon>
        <taxon>Teleostei</taxon>
        <taxon>Ostariophysi</taxon>
        <taxon>Cypriniformes</taxon>
        <taxon>Cyprinidae</taxon>
        <taxon>Cyprininae</taxon>
        <taxon>Sinocyclocheilus</taxon>
    </lineage>
</organism>
<dbReference type="GO" id="GO:0010811">
    <property type="term" value="P:positive regulation of cell-substrate adhesion"/>
    <property type="evidence" value="ECO:0007669"/>
    <property type="project" value="TreeGrafter"/>
</dbReference>
<feature type="compositionally biased region" description="Polar residues" evidence="1">
    <location>
        <begin position="107"/>
        <end position="119"/>
    </location>
</feature>
<dbReference type="AlphaFoldDB" id="A0A671RFV3"/>
<feature type="compositionally biased region" description="Polar residues" evidence="1">
    <location>
        <begin position="183"/>
        <end position="218"/>
    </location>
</feature>
<dbReference type="PANTHER" id="PTHR31481">
    <property type="entry name" value="RELT-LIKE PROTEIN 2 RELL2"/>
    <property type="match status" value="1"/>
</dbReference>
<reference evidence="2" key="2">
    <citation type="submission" date="2025-09" db="UniProtKB">
        <authorList>
            <consortium name="Ensembl"/>
        </authorList>
    </citation>
    <scope>IDENTIFICATION</scope>
</reference>
<keyword evidence="3" id="KW-1185">Reference proteome</keyword>
<dbReference type="GO" id="GO:1900745">
    <property type="term" value="P:positive regulation of p38MAPK cascade"/>
    <property type="evidence" value="ECO:0007669"/>
    <property type="project" value="InterPro"/>
</dbReference>
<evidence type="ECO:0000313" key="2">
    <source>
        <dbReference type="Ensembl" id="ENSSANP00000082359.1"/>
    </source>
</evidence>
<dbReference type="Ensembl" id="ENSSANT00000087532.1">
    <property type="protein sequence ID" value="ENSSANP00000082359.1"/>
    <property type="gene ID" value="ENSSANG00000040891.1"/>
</dbReference>
<protein>
    <submittedName>
        <fullName evidence="2">RELT like 2</fullName>
    </submittedName>
</protein>
<accession>A0A671RFV3</accession>
<feature type="region of interest" description="Disordered" evidence="1">
    <location>
        <begin position="270"/>
        <end position="303"/>
    </location>
</feature>
<reference evidence="2" key="1">
    <citation type="submission" date="2025-08" db="UniProtKB">
        <authorList>
            <consortium name="Ensembl"/>
        </authorList>
    </citation>
    <scope>IDENTIFICATION</scope>
</reference>
<feature type="compositionally biased region" description="Polar residues" evidence="1">
    <location>
        <begin position="293"/>
        <end position="303"/>
    </location>
</feature>
<proteinExistence type="predicted"/>
<dbReference type="PANTHER" id="PTHR31481:SF0">
    <property type="entry name" value="RELT-LIKE PROTEIN 2"/>
    <property type="match status" value="1"/>
</dbReference>
<feature type="region of interest" description="Disordered" evidence="1">
    <location>
        <begin position="167"/>
        <end position="240"/>
    </location>
</feature>
<evidence type="ECO:0000256" key="1">
    <source>
        <dbReference type="SAM" id="MobiDB-lite"/>
    </source>
</evidence>
<evidence type="ECO:0000313" key="3">
    <source>
        <dbReference type="Proteomes" id="UP000472260"/>
    </source>
</evidence>
<feature type="compositionally biased region" description="Basic and acidic residues" evidence="1">
    <location>
        <begin position="219"/>
        <end position="232"/>
    </location>
</feature>